<evidence type="ECO:0000259" key="6">
    <source>
        <dbReference type="Pfam" id="PF10312"/>
    </source>
</evidence>
<dbReference type="InterPro" id="IPR018816">
    <property type="entry name" value="Cactin_central"/>
</dbReference>
<dbReference type="EMBL" id="CAXHTA020000018">
    <property type="protein sequence ID" value="CAL5228245.1"/>
    <property type="molecule type" value="Genomic_DNA"/>
</dbReference>
<comment type="similarity">
    <text evidence="1">Belongs to the CACTIN family.</text>
</comment>
<evidence type="ECO:0000256" key="1">
    <source>
        <dbReference type="ARBA" id="ARBA00006895"/>
    </source>
</evidence>
<comment type="caution">
    <text evidence="7">The sequence shown here is derived from an EMBL/GenBank/DDBJ whole genome shotgun (WGS) entry which is preliminary data.</text>
</comment>
<evidence type="ECO:0000313" key="7">
    <source>
        <dbReference type="EMBL" id="CAL5228245.1"/>
    </source>
</evidence>
<protein>
    <recommendedName>
        <fullName evidence="2">Splicing factor Cactin</fullName>
    </recommendedName>
</protein>
<dbReference type="PANTHER" id="PTHR21737">
    <property type="entry name" value="POLYGLUTAMINE BINDING PROTEIN 1/MARVEL MEMBRANE-ASSOCIATING DOMAIN CONTAINING 3"/>
    <property type="match status" value="1"/>
</dbReference>
<sequence length="668" mass="77047">MAKDKKEKHKKDHSKDKKRKRDEEEESKHAEKARRLAKKLEKDLRNGDGPEAEQKFVWGKKIEKQIQEGRDLKELGPEAEKRRHEERLVEIEKVRKRREEYAAMKEQMEEEKAVIDRERAIAEGRDGEAKEEEFHFENMKLKAQQRIKEGRPQPVDPLAVNLFLMPEFDASVSAPHAIFIGLTLSEVEDVREDIQTWQSLDYKNTERKEFWDALMVVAEAELKEARKQDEVDRARLRGMREPDQDAREDRSVQAAVDTDVQIFLTGKTYGELVDLEDGIQRELDSGEAADPEFMSAVLKRLMLHKAKARLKEIHQGLMAKHAERIIATQDPSMDVRKAMGWQVDEAEELAAAAAAAAEPEDVEMEELEHEIEVAAAAEEPEQPEDELAGEPEEENTGQWSPRPLDAEHVAGQEVIPEEEDMRLLELLRAQIKYRAARQYAHAAKQAAGGTDGAAFQDRAYQEMLRDTARGGAGTNRMMSYITDAAPQTGEATMRAGLHAEDVDDDTRRFQAQSARLMGDMKEAGDAPFRGEVELDSKVYWLNEKYKPRKPKYFNRVHTGYEWNKYNQTHYDQDNPPPKVVQGYKFNIFYPDLMDKEAAPEYVLSKDPNADEHGSTCLLIFKAGPPYEDIAFKILNKEWEYSHKKGFKSTFERGILHLYFNFKRNRYRR</sequence>
<feature type="compositionally biased region" description="Acidic residues" evidence="4">
    <location>
        <begin position="378"/>
        <end position="395"/>
    </location>
</feature>
<accession>A0ABP1G7P3</accession>
<dbReference type="Pfam" id="PF09732">
    <property type="entry name" value="CactinC_cactus"/>
    <property type="match status" value="1"/>
</dbReference>
<keyword evidence="8" id="KW-1185">Reference proteome</keyword>
<evidence type="ECO:0000259" key="5">
    <source>
        <dbReference type="Pfam" id="PF09732"/>
    </source>
</evidence>
<dbReference type="SMART" id="SM01050">
    <property type="entry name" value="CactinC_cactus"/>
    <property type="match status" value="1"/>
</dbReference>
<feature type="coiled-coil region" evidence="3">
    <location>
        <begin position="91"/>
        <end position="125"/>
    </location>
</feature>
<evidence type="ECO:0000256" key="2">
    <source>
        <dbReference type="ARBA" id="ARBA00034534"/>
    </source>
</evidence>
<gene>
    <name evidence="7" type="primary">g11343</name>
    <name evidence="7" type="ORF">VP750_LOCUS10151</name>
</gene>
<dbReference type="Proteomes" id="UP001497392">
    <property type="component" value="Unassembled WGS sequence"/>
</dbReference>
<feature type="domain" description="Splicing factor Cactin C-terminal" evidence="5">
    <location>
        <begin position="542"/>
        <end position="668"/>
    </location>
</feature>
<feature type="region of interest" description="Disordered" evidence="4">
    <location>
        <begin position="374"/>
        <end position="404"/>
    </location>
</feature>
<name>A0ABP1G7P3_9CHLO</name>
<dbReference type="InterPro" id="IPR019134">
    <property type="entry name" value="Cactin_C"/>
</dbReference>
<reference evidence="7 8" key="1">
    <citation type="submission" date="2024-06" db="EMBL/GenBank/DDBJ databases">
        <authorList>
            <person name="Kraege A."/>
            <person name="Thomma B."/>
        </authorList>
    </citation>
    <scope>NUCLEOTIDE SEQUENCE [LARGE SCALE GENOMIC DNA]</scope>
</reference>
<evidence type="ECO:0000313" key="8">
    <source>
        <dbReference type="Proteomes" id="UP001497392"/>
    </source>
</evidence>
<dbReference type="Pfam" id="PF10312">
    <property type="entry name" value="Cactin_mid"/>
    <property type="match status" value="1"/>
</dbReference>
<dbReference type="PANTHER" id="PTHR21737:SF4">
    <property type="entry name" value="SPLICING FACTOR CACTIN"/>
    <property type="match status" value="1"/>
</dbReference>
<proteinExistence type="inferred from homology"/>
<feature type="region of interest" description="Disordered" evidence="4">
    <location>
        <begin position="1"/>
        <end position="60"/>
    </location>
</feature>
<keyword evidence="3" id="KW-0175">Coiled coil</keyword>
<feature type="coiled-coil region" evidence="3">
    <location>
        <begin position="208"/>
        <end position="237"/>
    </location>
</feature>
<feature type="domain" description="Splicing factor cactin central" evidence="6">
    <location>
        <begin position="117"/>
        <end position="314"/>
    </location>
</feature>
<organism evidence="7 8">
    <name type="scientific">Coccomyxa viridis</name>
    <dbReference type="NCBI Taxonomy" id="1274662"/>
    <lineage>
        <taxon>Eukaryota</taxon>
        <taxon>Viridiplantae</taxon>
        <taxon>Chlorophyta</taxon>
        <taxon>core chlorophytes</taxon>
        <taxon>Trebouxiophyceae</taxon>
        <taxon>Trebouxiophyceae incertae sedis</taxon>
        <taxon>Coccomyxaceae</taxon>
        <taxon>Coccomyxa</taxon>
    </lineage>
</organism>
<evidence type="ECO:0000256" key="3">
    <source>
        <dbReference type="SAM" id="Coils"/>
    </source>
</evidence>
<feature type="compositionally biased region" description="Basic residues" evidence="4">
    <location>
        <begin position="1"/>
        <end position="20"/>
    </location>
</feature>
<evidence type="ECO:0000256" key="4">
    <source>
        <dbReference type="SAM" id="MobiDB-lite"/>
    </source>
</evidence>
<feature type="compositionally biased region" description="Basic and acidic residues" evidence="4">
    <location>
        <begin position="26"/>
        <end position="60"/>
    </location>
</feature>